<comment type="caution">
    <text evidence="1">The sequence shown here is derived from an EMBL/GenBank/DDBJ whole genome shotgun (WGS) entry which is preliminary data.</text>
</comment>
<evidence type="ECO:0000313" key="1">
    <source>
        <dbReference type="EMBL" id="CAF1234907.1"/>
    </source>
</evidence>
<organism evidence="1 5">
    <name type="scientific">Rotaria sordida</name>
    <dbReference type="NCBI Taxonomy" id="392033"/>
    <lineage>
        <taxon>Eukaryota</taxon>
        <taxon>Metazoa</taxon>
        <taxon>Spiralia</taxon>
        <taxon>Gnathifera</taxon>
        <taxon>Rotifera</taxon>
        <taxon>Eurotatoria</taxon>
        <taxon>Bdelloidea</taxon>
        <taxon>Philodinida</taxon>
        <taxon>Philodinidae</taxon>
        <taxon>Rotaria</taxon>
    </lineage>
</organism>
<evidence type="ECO:0000313" key="5">
    <source>
        <dbReference type="Proteomes" id="UP000663882"/>
    </source>
</evidence>
<dbReference type="EMBL" id="CAJOBE010000862">
    <property type="protein sequence ID" value="CAF3693046.1"/>
    <property type="molecule type" value="Genomic_DNA"/>
</dbReference>
<proteinExistence type="predicted"/>
<evidence type="ECO:0000313" key="2">
    <source>
        <dbReference type="EMBL" id="CAF1400888.1"/>
    </source>
</evidence>
<dbReference type="EMBL" id="CAJOAX010000529">
    <property type="protein sequence ID" value="CAF3608535.1"/>
    <property type="molecule type" value="Genomic_DNA"/>
</dbReference>
<dbReference type="EMBL" id="CAJNOO010002087">
    <property type="protein sequence ID" value="CAF1234907.1"/>
    <property type="molecule type" value="Genomic_DNA"/>
</dbReference>
<protein>
    <submittedName>
        <fullName evidence="1">Uncharacterized protein</fullName>
    </submittedName>
</protein>
<dbReference type="AlphaFoldDB" id="A0A814YYH7"/>
<gene>
    <name evidence="4" type="ORF">FNK824_LOCUS8642</name>
    <name evidence="3" type="ORF">OTI717_LOCUS7177</name>
    <name evidence="1" type="ORF">RFH988_LOCUS26367</name>
    <name evidence="2" type="ORF">SEV965_LOCUS31437</name>
</gene>
<reference evidence="1" key="1">
    <citation type="submission" date="2021-02" db="EMBL/GenBank/DDBJ databases">
        <authorList>
            <person name="Nowell W R."/>
        </authorList>
    </citation>
    <scope>NUCLEOTIDE SEQUENCE</scope>
</reference>
<dbReference type="EMBL" id="CAJNOU010003628">
    <property type="protein sequence ID" value="CAF1400888.1"/>
    <property type="molecule type" value="Genomic_DNA"/>
</dbReference>
<dbReference type="Proteomes" id="UP000663874">
    <property type="component" value="Unassembled WGS sequence"/>
</dbReference>
<dbReference type="OrthoDB" id="73919at2759"/>
<evidence type="ECO:0000313" key="4">
    <source>
        <dbReference type="EMBL" id="CAF3693046.1"/>
    </source>
</evidence>
<evidence type="ECO:0000313" key="3">
    <source>
        <dbReference type="EMBL" id="CAF3608535.1"/>
    </source>
</evidence>
<dbReference type="Proteomes" id="UP000663889">
    <property type="component" value="Unassembled WGS sequence"/>
</dbReference>
<dbReference type="Proteomes" id="UP000663823">
    <property type="component" value="Unassembled WGS sequence"/>
</dbReference>
<accession>A0A814YYH7</accession>
<sequence length="193" mass="22163">MIFGNYPLSLASQNALKLAHKVLYGRTLKYNENGQLNNANDLWKCIFSDRITNRIKPCIYTYVIDDNTWRFSETDVQVCADFASKYALLANASVYVRYAGQFHPRPKYGWDNCDDEWELVFDNGSGTYAPDINLLINLKDLLLFNFPGLHIVTYEYDDPKLKESMTALKHATEKYKNSTTTIRQLVLTSPLAP</sequence>
<dbReference type="Proteomes" id="UP000663882">
    <property type="component" value="Unassembled WGS sequence"/>
</dbReference>
<name>A0A814YYH7_9BILA</name>